<dbReference type="SUPFAM" id="SSF55729">
    <property type="entry name" value="Acyl-CoA N-acyltransferases (Nat)"/>
    <property type="match status" value="1"/>
</dbReference>
<evidence type="ECO:0000256" key="2">
    <source>
        <dbReference type="ARBA" id="ARBA00023315"/>
    </source>
</evidence>
<feature type="domain" description="N-acetyltransferase" evidence="3">
    <location>
        <begin position="3"/>
        <end position="160"/>
    </location>
</feature>
<evidence type="ECO:0000313" key="5">
    <source>
        <dbReference type="Proteomes" id="UP000612808"/>
    </source>
</evidence>
<dbReference type="PANTHER" id="PTHR43877">
    <property type="entry name" value="AMINOALKYLPHOSPHONATE N-ACETYLTRANSFERASE-RELATED-RELATED"/>
    <property type="match status" value="1"/>
</dbReference>
<dbReference type="PANTHER" id="PTHR43877:SF2">
    <property type="entry name" value="AMINOALKYLPHOSPHONATE N-ACETYLTRANSFERASE-RELATED"/>
    <property type="match status" value="1"/>
</dbReference>
<keyword evidence="5" id="KW-1185">Reference proteome</keyword>
<gene>
    <name evidence="4" type="ORF">Aru02nite_58870</name>
</gene>
<evidence type="ECO:0000259" key="3">
    <source>
        <dbReference type="PROSITE" id="PS51186"/>
    </source>
</evidence>
<dbReference type="InterPro" id="IPR050832">
    <property type="entry name" value="Bact_Acetyltransf"/>
</dbReference>
<dbReference type="PROSITE" id="PS51186">
    <property type="entry name" value="GNAT"/>
    <property type="match status" value="1"/>
</dbReference>
<protein>
    <recommendedName>
        <fullName evidence="3">N-acetyltransferase domain-containing protein</fullName>
    </recommendedName>
</protein>
<accession>A0A8J3JFI4</accession>
<organism evidence="4 5">
    <name type="scientific">Actinocatenispora rupis</name>
    <dbReference type="NCBI Taxonomy" id="519421"/>
    <lineage>
        <taxon>Bacteria</taxon>
        <taxon>Bacillati</taxon>
        <taxon>Actinomycetota</taxon>
        <taxon>Actinomycetes</taxon>
        <taxon>Micromonosporales</taxon>
        <taxon>Micromonosporaceae</taxon>
        <taxon>Actinocatenispora</taxon>
    </lineage>
</organism>
<reference evidence="4" key="1">
    <citation type="submission" date="2021-01" db="EMBL/GenBank/DDBJ databases">
        <title>Whole genome shotgun sequence of Actinocatenispora rupis NBRC 107355.</title>
        <authorList>
            <person name="Komaki H."/>
            <person name="Tamura T."/>
        </authorList>
    </citation>
    <scope>NUCLEOTIDE SEQUENCE</scope>
    <source>
        <strain evidence="4">NBRC 107355</strain>
    </source>
</reference>
<dbReference type="GO" id="GO:0016747">
    <property type="term" value="F:acyltransferase activity, transferring groups other than amino-acyl groups"/>
    <property type="evidence" value="ECO:0007669"/>
    <property type="project" value="InterPro"/>
</dbReference>
<dbReference type="EMBL" id="BOMB01000036">
    <property type="protein sequence ID" value="GID14998.1"/>
    <property type="molecule type" value="Genomic_DNA"/>
</dbReference>
<keyword evidence="1" id="KW-0808">Transferase</keyword>
<dbReference type="InterPro" id="IPR000182">
    <property type="entry name" value="GNAT_dom"/>
</dbReference>
<name>A0A8J3JFI4_9ACTN</name>
<evidence type="ECO:0000313" key="4">
    <source>
        <dbReference type="EMBL" id="GID14998.1"/>
    </source>
</evidence>
<proteinExistence type="predicted"/>
<keyword evidence="2" id="KW-0012">Acyltransferase</keyword>
<dbReference type="RefSeq" id="WP_203663078.1">
    <property type="nucleotide sequence ID" value="NZ_BAAAZM010000012.1"/>
</dbReference>
<dbReference type="Gene3D" id="3.40.630.30">
    <property type="match status" value="1"/>
</dbReference>
<evidence type="ECO:0000256" key="1">
    <source>
        <dbReference type="ARBA" id="ARBA00022679"/>
    </source>
</evidence>
<sequence>MDLTVRAAGVRDVPALVELRVANAEAHVLLDPDTYRIPDRAAVADHFAAVLAGGRDAVFVAERADGRVVGMVEVLLRTEPPAHQILRPEPSAEVHTVVLPDVRGGGVGAALLAAARRWAADRGVTYLGAGIHHANAGAVRFYTRHGFTTAGVRLTSRLAH</sequence>
<dbReference type="InterPro" id="IPR016181">
    <property type="entry name" value="Acyl_CoA_acyltransferase"/>
</dbReference>
<comment type="caution">
    <text evidence="4">The sequence shown here is derived from an EMBL/GenBank/DDBJ whole genome shotgun (WGS) entry which is preliminary data.</text>
</comment>
<dbReference type="Proteomes" id="UP000612808">
    <property type="component" value="Unassembled WGS sequence"/>
</dbReference>
<dbReference type="AlphaFoldDB" id="A0A8J3JFI4"/>
<dbReference type="Pfam" id="PF00583">
    <property type="entry name" value="Acetyltransf_1"/>
    <property type="match status" value="1"/>
</dbReference>